<gene>
    <name evidence="1" type="ORF">SPPYR_0485</name>
</gene>
<dbReference type="AlphaFoldDB" id="A0A1Y5PSK4"/>
<proteinExistence type="predicted"/>
<sequence length="107" mass="11461">MRMSGRGFAQFYSELVKLVIPLGYNDTRERAGSRREVQCGRAASGHGGAKLCVRDNVGQRFFEPVHDGGIGVGSGQTQSFVIPAKAGTQSGVSLRMLWVPAFAGMTK</sequence>
<evidence type="ECO:0000313" key="1">
    <source>
        <dbReference type="EMBL" id="SBV31605.1"/>
    </source>
</evidence>
<dbReference type="EMBL" id="LT598653">
    <property type="protein sequence ID" value="SBV31605.1"/>
    <property type="molecule type" value="Genomic_DNA"/>
</dbReference>
<reference evidence="1" key="1">
    <citation type="submission" date="2016-03" db="EMBL/GenBank/DDBJ databases">
        <authorList>
            <person name="Ploux O."/>
        </authorList>
    </citation>
    <scope>NUCLEOTIDE SEQUENCE</scope>
    <source>
        <strain evidence="1">UC10</strain>
    </source>
</reference>
<accession>A0A1Y5PSK4</accession>
<organism evidence="1">
    <name type="scientific">uncultured Sphingopyxis sp</name>
    <dbReference type="NCBI Taxonomy" id="310581"/>
    <lineage>
        <taxon>Bacteria</taxon>
        <taxon>Pseudomonadati</taxon>
        <taxon>Pseudomonadota</taxon>
        <taxon>Alphaproteobacteria</taxon>
        <taxon>Sphingomonadales</taxon>
        <taxon>Sphingomonadaceae</taxon>
        <taxon>Sphingopyxis</taxon>
        <taxon>environmental samples</taxon>
    </lineage>
</organism>
<dbReference type="KEGG" id="sphu:SPPYR_0485"/>
<protein>
    <submittedName>
        <fullName evidence="1">Uncharacterized protein</fullName>
    </submittedName>
</protein>
<name>A0A1Y5PSK4_9SPHN</name>